<evidence type="ECO:0000256" key="1">
    <source>
        <dbReference type="ARBA" id="ARBA00004571"/>
    </source>
</evidence>
<dbReference type="InterPro" id="IPR023614">
    <property type="entry name" value="Porin_dom_sf"/>
</dbReference>
<evidence type="ECO:0000256" key="7">
    <source>
        <dbReference type="ARBA" id="ARBA00023065"/>
    </source>
</evidence>
<dbReference type="EMBL" id="JBHRYB010000011">
    <property type="protein sequence ID" value="MFC3680644.1"/>
    <property type="molecule type" value="Genomic_DNA"/>
</dbReference>
<dbReference type="PANTHER" id="PTHR34501">
    <property type="entry name" value="PROTEIN YDDL-RELATED"/>
    <property type="match status" value="1"/>
</dbReference>
<dbReference type="RefSeq" id="WP_376866659.1">
    <property type="nucleotide sequence ID" value="NZ_JBHRYB010000011.1"/>
</dbReference>
<dbReference type="Pfam" id="PF13609">
    <property type="entry name" value="Porin_4"/>
    <property type="match status" value="1"/>
</dbReference>
<dbReference type="SUPFAM" id="SSF56935">
    <property type="entry name" value="Porins"/>
    <property type="match status" value="1"/>
</dbReference>
<evidence type="ECO:0000256" key="4">
    <source>
        <dbReference type="ARBA" id="ARBA00022452"/>
    </source>
</evidence>
<keyword evidence="4" id="KW-1134">Transmembrane beta strand</keyword>
<gene>
    <name evidence="13" type="ORF">ACFOMG_11110</name>
</gene>
<sequence length="307" mass="33594">MKKTALFLALTAPVLAHAETIEIDMPDFYGKLNLSVQNANEDGNSFSEVKSNASRLGVKGKGELNHGLTAIYQVEYETNPDDGDKSGETFTQRNTFAGLQGGFGEVIVGMFDTPLKKLQKKVDLFNDLEGDIKNVITESDNRKENSVQYTSPKFAGLQLKVDQIASEDETSTRKDGTSASLTYSRDNYYVGVAYDTKVEYNKTDVLRAVTQLNLGDAQLGVLWEKQDNDGDKTEGWLASAAYKLGAVKLKAQHGESEINNDGGARTTSVGADYKLGKGAKTYVYYTANNFRAADNSEYAGVGIEYKF</sequence>
<accession>A0ABV7VTX6</accession>
<evidence type="ECO:0000313" key="13">
    <source>
        <dbReference type="EMBL" id="MFC3680644.1"/>
    </source>
</evidence>
<protein>
    <submittedName>
        <fullName evidence="13">Porin</fullName>
    </submittedName>
</protein>
<keyword evidence="5" id="KW-0812">Transmembrane</keyword>
<comment type="subunit">
    <text evidence="2">Homotrimer.</text>
</comment>
<dbReference type="Gene3D" id="2.40.160.10">
    <property type="entry name" value="Porin"/>
    <property type="match status" value="1"/>
</dbReference>
<feature type="chain" id="PRO_5045455810" evidence="11">
    <location>
        <begin position="19"/>
        <end position="307"/>
    </location>
</feature>
<evidence type="ECO:0000256" key="2">
    <source>
        <dbReference type="ARBA" id="ARBA00011233"/>
    </source>
</evidence>
<evidence type="ECO:0000313" key="14">
    <source>
        <dbReference type="Proteomes" id="UP001595722"/>
    </source>
</evidence>
<organism evidence="13 14">
    <name type="scientific">Bacterioplanoides pacificum</name>
    <dbReference type="NCBI Taxonomy" id="1171596"/>
    <lineage>
        <taxon>Bacteria</taxon>
        <taxon>Pseudomonadati</taxon>
        <taxon>Pseudomonadota</taxon>
        <taxon>Gammaproteobacteria</taxon>
        <taxon>Oceanospirillales</taxon>
        <taxon>Oceanospirillaceae</taxon>
        <taxon>Bacterioplanoides</taxon>
    </lineage>
</organism>
<keyword evidence="7" id="KW-0406">Ion transport</keyword>
<keyword evidence="9" id="KW-0472">Membrane</keyword>
<dbReference type="Proteomes" id="UP001595722">
    <property type="component" value="Unassembled WGS sequence"/>
</dbReference>
<feature type="domain" description="Porin" evidence="12">
    <location>
        <begin position="6"/>
        <end position="291"/>
    </location>
</feature>
<dbReference type="PRINTS" id="PR00184">
    <property type="entry name" value="NEISSPPORIN"/>
</dbReference>
<evidence type="ECO:0000256" key="5">
    <source>
        <dbReference type="ARBA" id="ARBA00022692"/>
    </source>
</evidence>
<evidence type="ECO:0000256" key="6">
    <source>
        <dbReference type="ARBA" id="ARBA00022729"/>
    </source>
</evidence>
<dbReference type="InterPro" id="IPR002299">
    <property type="entry name" value="Porin_Neis"/>
</dbReference>
<feature type="signal peptide" evidence="11">
    <location>
        <begin position="1"/>
        <end position="18"/>
    </location>
</feature>
<keyword evidence="3" id="KW-0813">Transport</keyword>
<dbReference type="PANTHER" id="PTHR34501:SF9">
    <property type="entry name" value="MAJOR OUTER MEMBRANE PROTEIN P.IA"/>
    <property type="match status" value="1"/>
</dbReference>
<keyword evidence="14" id="KW-1185">Reference proteome</keyword>
<evidence type="ECO:0000256" key="8">
    <source>
        <dbReference type="ARBA" id="ARBA00023114"/>
    </source>
</evidence>
<dbReference type="CDD" id="cd00342">
    <property type="entry name" value="gram_neg_porins"/>
    <property type="match status" value="1"/>
</dbReference>
<reference evidence="14" key="1">
    <citation type="journal article" date="2019" name="Int. J. Syst. Evol. Microbiol.">
        <title>The Global Catalogue of Microorganisms (GCM) 10K type strain sequencing project: providing services to taxonomists for standard genome sequencing and annotation.</title>
        <authorList>
            <consortium name="The Broad Institute Genomics Platform"/>
            <consortium name="The Broad Institute Genome Sequencing Center for Infectious Disease"/>
            <person name="Wu L."/>
            <person name="Ma J."/>
        </authorList>
    </citation>
    <scope>NUCLEOTIDE SEQUENCE [LARGE SCALE GENOMIC DNA]</scope>
    <source>
        <strain evidence="14">KCTC 42424</strain>
    </source>
</reference>
<keyword evidence="10" id="KW-0998">Cell outer membrane</keyword>
<evidence type="ECO:0000256" key="10">
    <source>
        <dbReference type="ARBA" id="ARBA00023237"/>
    </source>
</evidence>
<comment type="caution">
    <text evidence="13">The sequence shown here is derived from an EMBL/GenBank/DDBJ whole genome shotgun (WGS) entry which is preliminary data.</text>
</comment>
<name>A0ABV7VTX6_9GAMM</name>
<evidence type="ECO:0000259" key="12">
    <source>
        <dbReference type="Pfam" id="PF13609"/>
    </source>
</evidence>
<keyword evidence="8" id="KW-0626">Porin</keyword>
<evidence type="ECO:0000256" key="11">
    <source>
        <dbReference type="SAM" id="SignalP"/>
    </source>
</evidence>
<evidence type="ECO:0000256" key="9">
    <source>
        <dbReference type="ARBA" id="ARBA00023136"/>
    </source>
</evidence>
<dbReference type="InterPro" id="IPR033900">
    <property type="entry name" value="Gram_neg_porin_domain"/>
</dbReference>
<keyword evidence="6 11" id="KW-0732">Signal</keyword>
<dbReference type="InterPro" id="IPR001702">
    <property type="entry name" value="Porin_Gram-ve"/>
</dbReference>
<evidence type="ECO:0000256" key="3">
    <source>
        <dbReference type="ARBA" id="ARBA00022448"/>
    </source>
</evidence>
<comment type="subcellular location">
    <subcellularLocation>
        <location evidence="1">Cell outer membrane</location>
        <topology evidence="1">Multi-pass membrane protein</topology>
    </subcellularLocation>
</comment>
<dbReference type="PRINTS" id="PR00182">
    <property type="entry name" value="ECOLNEIPORIN"/>
</dbReference>
<dbReference type="InterPro" id="IPR050298">
    <property type="entry name" value="Gram-neg_bact_OMP"/>
</dbReference>
<proteinExistence type="predicted"/>